<accession>V8N8F0</accession>
<dbReference type="Pfam" id="PF12606">
    <property type="entry name" value="RELT"/>
    <property type="match status" value="1"/>
</dbReference>
<evidence type="ECO:0000256" key="6">
    <source>
        <dbReference type="ARBA" id="ARBA00023136"/>
    </source>
</evidence>
<dbReference type="OrthoDB" id="9046085at2759"/>
<keyword evidence="3" id="KW-1003">Cell membrane</keyword>
<evidence type="ECO:0000256" key="2">
    <source>
        <dbReference type="ARBA" id="ARBA00008688"/>
    </source>
</evidence>
<dbReference type="GO" id="GO:0006915">
    <property type="term" value="P:apoptotic process"/>
    <property type="evidence" value="ECO:0007669"/>
    <property type="project" value="TreeGrafter"/>
</dbReference>
<keyword evidence="4 8" id="KW-0812">Transmembrane</keyword>
<comment type="caution">
    <text evidence="9">The sequence shown here is derived from an EMBL/GenBank/DDBJ whole genome shotgun (WGS) entry which is preliminary data.</text>
</comment>
<sequence length="146" mass="16126">MTLVIISLLTPEPNQADEAKSPLVIVSPELDPGSGKRPARLTRNAEAHPRHGEKLALNGTRDGKPDESATQYAVLAIVPVFCIMGLLGILFCNLLMKKGYHCMAQKETDEEATKSDRTENAAVLEEMLKEYHSKQLTQPIYKPVNK</sequence>
<evidence type="ECO:0000313" key="9">
    <source>
        <dbReference type="EMBL" id="ETE58201.1"/>
    </source>
</evidence>
<evidence type="ECO:0000313" key="10">
    <source>
        <dbReference type="Proteomes" id="UP000018936"/>
    </source>
</evidence>
<evidence type="ECO:0000256" key="8">
    <source>
        <dbReference type="SAM" id="Phobius"/>
    </source>
</evidence>
<keyword evidence="10" id="KW-1185">Reference proteome</keyword>
<proteinExistence type="inferred from homology"/>
<dbReference type="GO" id="GO:0005886">
    <property type="term" value="C:plasma membrane"/>
    <property type="evidence" value="ECO:0007669"/>
    <property type="project" value="UniProtKB-SubCell"/>
</dbReference>
<dbReference type="Proteomes" id="UP000018936">
    <property type="component" value="Unassembled WGS sequence"/>
</dbReference>
<evidence type="ECO:0000256" key="4">
    <source>
        <dbReference type="ARBA" id="ARBA00022692"/>
    </source>
</evidence>
<reference evidence="9 10" key="1">
    <citation type="journal article" date="2013" name="Proc. Natl. Acad. Sci. U.S.A.">
        <title>The king cobra genome reveals dynamic gene evolution and adaptation in the snake venom system.</title>
        <authorList>
            <person name="Vonk F.J."/>
            <person name="Casewell N.R."/>
            <person name="Henkel C.V."/>
            <person name="Heimberg A.M."/>
            <person name="Jansen H.J."/>
            <person name="McCleary R.J."/>
            <person name="Kerkkamp H.M."/>
            <person name="Vos R.A."/>
            <person name="Guerreiro I."/>
            <person name="Calvete J.J."/>
            <person name="Wuster W."/>
            <person name="Woods A.E."/>
            <person name="Logan J.M."/>
            <person name="Harrison R.A."/>
            <person name="Castoe T.A."/>
            <person name="de Koning A.P."/>
            <person name="Pollock D.D."/>
            <person name="Yandell M."/>
            <person name="Calderon D."/>
            <person name="Renjifo C."/>
            <person name="Currier R.B."/>
            <person name="Salgado D."/>
            <person name="Pla D."/>
            <person name="Sanz L."/>
            <person name="Hyder A.S."/>
            <person name="Ribeiro J.M."/>
            <person name="Arntzen J.W."/>
            <person name="van den Thillart G.E."/>
            <person name="Boetzer M."/>
            <person name="Pirovano W."/>
            <person name="Dirks R.P."/>
            <person name="Spaink H.P."/>
            <person name="Duboule D."/>
            <person name="McGlinn E."/>
            <person name="Kini R.M."/>
            <person name="Richardson M.K."/>
        </authorList>
    </citation>
    <scope>NUCLEOTIDE SEQUENCE</scope>
    <source>
        <tissue evidence="9">Blood</tissue>
    </source>
</reference>
<dbReference type="InterPro" id="IPR022248">
    <property type="entry name" value="TNF_rcpt_RELT"/>
</dbReference>
<comment type="subcellular location">
    <subcellularLocation>
        <location evidence="1">Cell membrane</location>
        <topology evidence="1">Single-pass membrane protein</topology>
    </subcellularLocation>
</comment>
<feature type="transmembrane region" description="Helical" evidence="8">
    <location>
        <begin position="72"/>
        <end position="96"/>
    </location>
</feature>
<keyword evidence="6 8" id="KW-0472">Membrane</keyword>
<dbReference type="AlphaFoldDB" id="V8N8F0"/>
<comment type="similarity">
    <text evidence="2">Belongs to the RELT family.</text>
</comment>
<keyword evidence="9" id="KW-0675">Receptor</keyword>
<evidence type="ECO:0000256" key="3">
    <source>
        <dbReference type="ARBA" id="ARBA00022475"/>
    </source>
</evidence>
<feature type="region of interest" description="Disordered" evidence="7">
    <location>
        <begin position="27"/>
        <end position="66"/>
    </location>
</feature>
<keyword evidence="5 8" id="KW-1133">Transmembrane helix</keyword>
<gene>
    <name evidence="9" type="primary">Relt</name>
    <name evidence="9" type="ORF">L345_16079</name>
</gene>
<evidence type="ECO:0000256" key="5">
    <source>
        <dbReference type="ARBA" id="ARBA00022989"/>
    </source>
</evidence>
<dbReference type="EMBL" id="AZIM01007052">
    <property type="protein sequence ID" value="ETE58201.1"/>
    <property type="molecule type" value="Genomic_DNA"/>
</dbReference>
<dbReference type="PANTHER" id="PTHR47397:SF1">
    <property type="entry name" value="TUMOR NECROSIS FACTOR RECEPTOR SUPERFAMILY MEMBER 19L"/>
    <property type="match status" value="1"/>
</dbReference>
<dbReference type="PANTHER" id="PTHR47397">
    <property type="entry name" value="TUMOR NECROSIS FACTOR RECEPTOR SUPERFAMILY MEMBER 19L"/>
    <property type="match status" value="1"/>
</dbReference>
<feature type="non-terminal residue" evidence="9">
    <location>
        <position position="1"/>
    </location>
</feature>
<protein>
    <submittedName>
        <fullName evidence="9">Tumor necrosis factor receptor superfamily member 19L</fullName>
    </submittedName>
</protein>
<organism evidence="9 10">
    <name type="scientific">Ophiophagus hannah</name>
    <name type="common">King cobra</name>
    <name type="synonym">Naja hannah</name>
    <dbReference type="NCBI Taxonomy" id="8665"/>
    <lineage>
        <taxon>Eukaryota</taxon>
        <taxon>Metazoa</taxon>
        <taxon>Chordata</taxon>
        <taxon>Craniata</taxon>
        <taxon>Vertebrata</taxon>
        <taxon>Euteleostomi</taxon>
        <taxon>Lepidosauria</taxon>
        <taxon>Squamata</taxon>
        <taxon>Bifurcata</taxon>
        <taxon>Unidentata</taxon>
        <taxon>Episquamata</taxon>
        <taxon>Toxicofera</taxon>
        <taxon>Serpentes</taxon>
        <taxon>Colubroidea</taxon>
        <taxon>Elapidae</taxon>
        <taxon>Elapinae</taxon>
        <taxon>Ophiophagus</taxon>
    </lineage>
</organism>
<name>V8N8F0_OPHHA</name>
<feature type="compositionally biased region" description="Basic and acidic residues" evidence="7">
    <location>
        <begin position="43"/>
        <end position="54"/>
    </location>
</feature>
<dbReference type="InterPro" id="IPR022333">
    <property type="entry name" value="TNFR_19-like"/>
</dbReference>
<evidence type="ECO:0000256" key="1">
    <source>
        <dbReference type="ARBA" id="ARBA00004162"/>
    </source>
</evidence>
<evidence type="ECO:0000256" key="7">
    <source>
        <dbReference type="SAM" id="MobiDB-lite"/>
    </source>
</evidence>